<feature type="region of interest" description="Disordered" evidence="1">
    <location>
        <begin position="209"/>
        <end position="364"/>
    </location>
</feature>
<feature type="compositionally biased region" description="Low complexity" evidence="1">
    <location>
        <begin position="250"/>
        <end position="273"/>
    </location>
</feature>
<evidence type="ECO:0000256" key="1">
    <source>
        <dbReference type="SAM" id="MobiDB-lite"/>
    </source>
</evidence>
<feature type="region of interest" description="Disordered" evidence="1">
    <location>
        <begin position="388"/>
        <end position="414"/>
    </location>
</feature>
<feature type="compositionally biased region" description="Polar residues" evidence="1">
    <location>
        <begin position="353"/>
        <end position="364"/>
    </location>
</feature>
<dbReference type="Proteomes" id="UP001152607">
    <property type="component" value="Unassembled WGS sequence"/>
</dbReference>
<dbReference type="EMBL" id="CAOQHR010000012">
    <property type="protein sequence ID" value="CAI6341896.1"/>
    <property type="molecule type" value="Genomic_DNA"/>
</dbReference>
<dbReference type="AlphaFoldDB" id="A0A9W4UT74"/>
<feature type="compositionally biased region" description="Polar residues" evidence="1">
    <location>
        <begin position="318"/>
        <end position="337"/>
    </location>
</feature>
<feature type="region of interest" description="Disordered" evidence="1">
    <location>
        <begin position="439"/>
        <end position="491"/>
    </location>
</feature>
<protein>
    <submittedName>
        <fullName evidence="2">Uncharacterized protein</fullName>
    </submittedName>
</protein>
<name>A0A9W4UT74_9PLEO</name>
<feature type="compositionally biased region" description="Low complexity" evidence="1">
    <location>
        <begin position="209"/>
        <end position="218"/>
    </location>
</feature>
<feature type="compositionally biased region" description="Polar residues" evidence="1">
    <location>
        <begin position="219"/>
        <end position="247"/>
    </location>
</feature>
<organism evidence="2 3">
    <name type="scientific">Periconia digitata</name>
    <dbReference type="NCBI Taxonomy" id="1303443"/>
    <lineage>
        <taxon>Eukaryota</taxon>
        <taxon>Fungi</taxon>
        <taxon>Dikarya</taxon>
        <taxon>Ascomycota</taxon>
        <taxon>Pezizomycotina</taxon>
        <taxon>Dothideomycetes</taxon>
        <taxon>Pleosporomycetidae</taxon>
        <taxon>Pleosporales</taxon>
        <taxon>Massarineae</taxon>
        <taxon>Periconiaceae</taxon>
        <taxon>Periconia</taxon>
    </lineage>
</organism>
<accession>A0A9W4UT74</accession>
<proteinExistence type="predicted"/>
<gene>
    <name evidence="2" type="ORF">PDIGIT_LOCUS15096</name>
</gene>
<feature type="region of interest" description="Disordered" evidence="1">
    <location>
        <begin position="30"/>
        <end position="182"/>
    </location>
</feature>
<keyword evidence="3" id="KW-1185">Reference proteome</keyword>
<comment type="caution">
    <text evidence="2">The sequence shown here is derived from an EMBL/GenBank/DDBJ whole genome shotgun (WGS) entry which is preliminary data.</text>
</comment>
<evidence type="ECO:0000313" key="3">
    <source>
        <dbReference type="Proteomes" id="UP001152607"/>
    </source>
</evidence>
<sequence>MRSSDSILDFDYAETLSEMKEMTVYEKAYESPMGAPSSLAVAEAESKKQSMFADRPENRADEGNICDVRAERLGSKPSSVSSNRSVGGRRTPTHPATEPDVQSEAFFVFRDERGGLPASSSSHGCNKAKDGRQKKKSRVTSRDTKAHSRSASDPVVPNKHGVEANKHIGPTANGAENDTEASVQQCVAQLQAIALERNKLLRRLDHLSQQEQSLLTSLDCKSSPTFHDENATVTQKSKHTSINVQRDQSSRPLSSTTPSSPSGKTSASASTSDKSSHLQLRRPASSPPSLPPRNTSKRVPLAAKLEIFKDDTSVPPKGTSTGIPLSQSSPIKASAQSDVKVIEQPPSNKIIEDQSQTEKNSTQQSTKSLYAKLTHHHISTPAKIAAPKPTITNSKRHVKNIPPPPTTPHLRPTVKIPTKIDSNDRNNYAHHLDRPIIANPHVKPVTPPADPVKPTGIPKPMLKGKASGASPRGASRGATTTAPKTPKSLLGSKGYVVPWTVARKTWDF</sequence>
<feature type="compositionally biased region" description="Low complexity" evidence="1">
    <location>
        <begin position="75"/>
        <end position="90"/>
    </location>
</feature>
<reference evidence="2" key="1">
    <citation type="submission" date="2023-01" db="EMBL/GenBank/DDBJ databases">
        <authorList>
            <person name="Van Ghelder C."/>
            <person name="Rancurel C."/>
        </authorList>
    </citation>
    <scope>NUCLEOTIDE SEQUENCE</scope>
    <source>
        <strain evidence="2">CNCM I-4278</strain>
    </source>
</reference>
<feature type="compositionally biased region" description="Basic and acidic residues" evidence="1">
    <location>
        <begin position="44"/>
        <end position="74"/>
    </location>
</feature>
<evidence type="ECO:0000313" key="2">
    <source>
        <dbReference type="EMBL" id="CAI6341896.1"/>
    </source>
</evidence>